<feature type="compositionally biased region" description="Low complexity" evidence="23">
    <location>
        <begin position="725"/>
        <end position="738"/>
    </location>
</feature>
<keyword evidence="5" id="KW-0963">Cytoplasm</keyword>
<evidence type="ECO:0000256" key="7">
    <source>
        <dbReference type="ARBA" id="ARBA00022679"/>
    </source>
</evidence>
<feature type="region of interest" description="Disordered" evidence="23">
    <location>
        <begin position="1237"/>
        <end position="1265"/>
    </location>
</feature>
<dbReference type="SUPFAM" id="SSF55681">
    <property type="entry name" value="Class II aaRS and biotin synthetases"/>
    <property type="match status" value="1"/>
</dbReference>
<evidence type="ECO:0000256" key="17">
    <source>
        <dbReference type="ARBA" id="ARBA00023146"/>
    </source>
</evidence>
<keyword evidence="17 27" id="KW-0030">Aminoacyl-tRNA synthetase</keyword>
<dbReference type="InterPro" id="IPR023313">
    <property type="entry name" value="UBQ-conjugating_AS"/>
</dbReference>
<accession>A0A9E7F994</accession>
<dbReference type="GO" id="GO:0006422">
    <property type="term" value="P:aspartyl-tRNA aminoacylation"/>
    <property type="evidence" value="ECO:0007669"/>
    <property type="project" value="InterPro"/>
</dbReference>
<organism evidence="27 28">
    <name type="scientific">Musa troglodytarum</name>
    <name type="common">fe'i banana</name>
    <dbReference type="NCBI Taxonomy" id="320322"/>
    <lineage>
        <taxon>Eukaryota</taxon>
        <taxon>Viridiplantae</taxon>
        <taxon>Streptophyta</taxon>
        <taxon>Embryophyta</taxon>
        <taxon>Tracheophyta</taxon>
        <taxon>Spermatophyta</taxon>
        <taxon>Magnoliopsida</taxon>
        <taxon>Liliopsida</taxon>
        <taxon>Zingiberales</taxon>
        <taxon>Musaceae</taxon>
        <taxon>Musa</taxon>
    </lineage>
</organism>
<evidence type="ECO:0000256" key="1">
    <source>
        <dbReference type="ARBA" id="ARBA00004123"/>
    </source>
</evidence>
<dbReference type="InterPro" id="IPR012340">
    <property type="entry name" value="NA-bd_OB-fold"/>
</dbReference>
<evidence type="ECO:0000256" key="6">
    <source>
        <dbReference type="ARBA" id="ARBA00022598"/>
    </source>
</evidence>
<evidence type="ECO:0000256" key="22">
    <source>
        <dbReference type="PROSITE-ProRule" id="PRU10133"/>
    </source>
</evidence>
<dbReference type="SUPFAM" id="SSF103612">
    <property type="entry name" value="SBT domain"/>
    <property type="match status" value="1"/>
</dbReference>
<dbReference type="PROSITE" id="PS50127">
    <property type="entry name" value="UBC_2"/>
    <property type="match status" value="1"/>
</dbReference>
<keyword evidence="13" id="KW-0067">ATP-binding</keyword>
<dbReference type="CDD" id="cd23798">
    <property type="entry name" value="UBCc_UBE2I"/>
    <property type="match status" value="1"/>
</dbReference>
<dbReference type="CDD" id="cd00776">
    <property type="entry name" value="AsxRS_core"/>
    <property type="match status" value="1"/>
</dbReference>
<evidence type="ECO:0000256" key="4">
    <source>
        <dbReference type="ARBA" id="ARBA00012841"/>
    </source>
</evidence>
<dbReference type="OrthoDB" id="372395at2759"/>
<keyword evidence="16" id="KW-0238">DNA-binding</keyword>
<evidence type="ECO:0000256" key="14">
    <source>
        <dbReference type="ARBA" id="ARBA00022917"/>
    </source>
</evidence>
<dbReference type="Pfam" id="PF00179">
    <property type="entry name" value="UQ_con"/>
    <property type="match status" value="1"/>
</dbReference>
<evidence type="ECO:0000259" key="24">
    <source>
        <dbReference type="PROSITE" id="PS50127"/>
    </source>
</evidence>
<protein>
    <recommendedName>
        <fullName evidence="4">aspartate--tRNA ligase</fullName>
        <ecNumber evidence="4">6.1.1.12</ecNumber>
    </recommendedName>
</protein>
<dbReference type="InterPro" id="IPR004333">
    <property type="entry name" value="SBP_dom"/>
</dbReference>
<keyword evidence="7" id="KW-0808">Transferase</keyword>
<dbReference type="GO" id="GO:0005524">
    <property type="term" value="F:ATP binding"/>
    <property type="evidence" value="ECO:0007669"/>
    <property type="project" value="UniProtKB-KW"/>
</dbReference>
<dbReference type="GO" id="GO:0005634">
    <property type="term" value="C:nucleus"/>
    <property type="evidence" value="ECO:0007669"/>
    <property type="project" value="UniProtKB-SubCell"/>
</dbReference>
<dbReference type="InterPro" id="IPR000608">
    <property type="entry name" value="UBC"/>
</dbReference>
<dbReference type="EC" id="6.1.1.12" evidence="4"/>
<dbReference type="CDD" id="cd04320">
    <property type="entry name" value="AspRS_cyto_N"/>
    <property type="match status" value="1"/>
</dbReference>
<dbReference type="Gene3D" id="3.30.930.10">
    <property type="entry name" value="Bira Bifunctional Protein, Domain 2"/>
    <property type="match status" value="2"/>
</dbReference>
<evidence type="ECO:0000256" key="11">
    <source>
        <dbReference type="ARBA" id="ARBA00022786"/>
    </source>
</evidence>
<feature type="region of interest" description="Disordered" evidence="23">
    <location>
        <begin position="140"/>
        <end position="171"/>
    </location>
</feature>
<reference evidence="27" key="1">
    <citation type="submission" date="2022-05" db="EMBL/GenBank/DDBJ databases">
        <title>The Musa troglodytarum L. genome provides insights into the mechanism of non-climacteric behaviour and enrichment of carotenoids.</title>
        <authorList>
            <person name="Wang J."/>
        </authorList>
    </citation>
    <scope>NUCLEOTIDE SEQUENCE</scope>
    <source>
        <tissue evidence="27">Leaf</tissue>
    </source>
</reference>
<dbReference type="GO" id="GO:0003723">
    <property type="term" value="F:RNA binding"/>
    <property type="evidence" value="ECO:0007669"/>
    <property type="project" value="TreeGrafter"/>
</dbReference>
<evidence type="ECO:0000256" key="9">
    <source>
        <dbReference type="ARBA" id="ARBA00022741"/>
    </source>
</evidence>
<feature type="compositionally biased region" description="Low complexity" evidence="23">
    <location>
        <begin position="147"/>
        <end position="158"/>
    </location>
</feature>
<feature type="domain" description="SBP-type" evidence="26">
    <location>
        <begin position="173"/>
        <end position="250"/>
    </location>
</feature>
<dbReference type="SUPFAM" id="SSF54495">
    <property type="entry name" value="UBC-like"/>
    <property type="match status" value="1"/>
</dbReference>
<sequence>MDWVAKTPFQWDWETLELFGEKENEMCQPAQEPLLKSQGSMGICNGSVCSSHGEASSALELGNSSSKSFISSSIDSSPKTEQRNLEFNFNSAEAAPHSSNKIIYARVGGSGSSPVPLAAGRPKEPLTRLKLGQTFFEEGGAKNNVKSSSSLPPLTSSTAVAKKPRVSQQSSQSPYCQVEGCNIDLTTAKDYHRKHRICESHSKSPKVIVAGQERRFCQQCSRFHHLSEFDQTKRSCRRRLSDHNARRRKPQPATISFNSSRISSSFYDDRHQMNLDFGPTPLGHMTTTVSAPWDGPSNFKLVQPNSWTKSNKAAGINRQLQFSKSCQTHNLSTLRHDMDGLLPTKGTTVDVLNQGIDILTLLSLSVHTLTLCVKDLPWSFAWGKGHVLCVPVFPLESSALASNLDGAPGLGCALSLLSNDPCGPANPGPTSHIKPAKAKNAIAIRAPASPVDLAAGFLQDDQPPSQSMMLPFNLQNGDVLARSAPDAWQVLPVNLSVASTPIPSALTPKAFFLSLVLDDAVISPYFWRLMPLNLRDLQKGYSMSGGIARGRLAEERRAWRKNHPHGFVAKPETLADGTVNLMIWHCTIPGKPGTDWEGGYFPLTLYFSEDYPSKPPKCRFPQGFFHPNVYPSGTVCLSILNEDTGWRPAITVKQILLGIQDLLDQPNPADPAQTDGYHLFIQDLEEYRRRVRQQAKQYPALVYAFAMASSEAEIAAQAPPPPTPADGNASETAAAAVSKKQAKKLAKKEAKEDRKQQSAAAAAAASQADSAEADPFAANYGDVLVEDIQSKAISGREWTEIGALGADLACRAVLIRGVAQTIRPVSKKMAFVVLRQFMSTVQCVLTVDKEFVSPHMVKFATGLSKESIVDVEGMISIPKDPIKGTTQQVEVQVRKLYCINRSVPNLPINIEDAARSETEFERAELTGEQLVRVGQDTRLNYRVLDLRTPANQAIFRIQCHVEDVFRRFLRSEGFIGIHSPKLIAGSSEGGAAVFKLDYKGQPACLAQSPQLYKQMVICGGFGRVFEVGSVFRAEDSYTHRHLCEFVGLDVEMEIKEHYFEVCDIVDRLFVAMFDDLNENCKKELDAINRQYPFEPLKYLRKTLRLNFQEGIKMLQEAGVEVDPLGDLNTDAEKKLGRLVREKYDTDFYILCRYPLAVRPFYTMPCYDDPAYSNSFDVFIREAVTKKIGSDNNEGSYGRQQRQCWTTVVAAMDDDVEGGGSLRGVRQWQRKLRSSPSTLEGVAYGSSDGGRKLRTKAKPLDPSVNDKESLGEEIISGAQRVHLPELLTTRAEACGIDVKTIASYIDSFRYGAPPHGGFGIGLERVVMLYCALNNIRKTSLFPRDPQRLVP</sequence>
<keyword evidence="15" id="KW-0805">Transcription regulation</keyword>
<dbReference type="Gene3D" id="2.40.50.140">
    <property type="entry name" value="Nucleic acid-binding proteins"/>
    <property type="match status" value="1"/>
</dbReference>
<dbReference type="InterPro" id="IPR002312">
    <property type="entry name" value="Asp/Asn-tRNA-synth_IIb"/>
</dbReference>
<dbReference type="GO" id="GO:0017101">
    <property type="term" value="C:aminoacyl-tRNA synthetase multienzyme complex"/>
    <property type="evidence" value="ECO:0007669"/>
    <property type="project" value="TreeGrafter"/>
</dbReference>
<keyword evidence="14" id="KW-0648">Protein biosynthesis</keyword>
<keyword evidence="11" id="KW-0833">Ubl conjugation pathway</keyword>
<evidence type="ECO:0000256" key="15">
    <source>
        <dbReference type="ARBA" id="ARBA00023015"/>
    </source>
</evidence>
<evidence type="ECO:0000256" key="10">
    <source>
        <dbReference type="ARBA" id="ARBA00022771"/>
    </source>
</evidence>
<dbReference type="InterPro" id="IPR004364">
    <property type="entry name" value="Aa-tRNA-synt_II"/>
</dbReference>
<feature type="active site" description="Glycyl thioester intermediate" evidence="22">
    <location>
        <position position="636"/>
    </location>
</feature>
<keyword evidence="9" id="KW-0547">Nucleotide-binding</keyword>
<evidence type="ECO:0000256" key="3">
    <source>
        <dbReference type="ARBA" id="ARBA00005312"/>
    </source>
</evidence>
<evidence type="ECO:0000256" key="20">
    <source>
        <dbReference type="ARBA" id="ARBA00047904"/>
    </source>
</evidence>
<evidence type="ECO:0000256" key="19">
    <source>
        <dbReference type="ARBA" id="ARBA00023242"/>
    </source>
</evidence>
<evidence type="ECO:0000259" key="26">
    <source>
        <dbReference type="PROSITE" id="PS51141"/>
    </source>
</evidence>
<dbReference type="PANTHER" id="PTHR43450">
    <property type="entry name" value="ASPARTYL-TRNA SYNTHETASE"/>
    <property type="match status" value="1"/>
</dbReference>
<dbReference type="FunFam" id="3.10.110.10:FF:000038">
    <property type="entry name" value="SUMO-conjugating enzyme SCE1"/>
    <property type="match status" value="1"/>
</dbReference>
<feature type="domain" description="UBC core" evidence="24">
    <location>
        <begin position="547"/>
        <end position="700"/>
    </location>
</feature>
<comment type="subcellular location">
    <subcellularLocation>
        <location evidence="2">Cytoplasm</location>
    </subcellularLocation>
    <subcellularLocation>
        <location evidence="1">Nucleus</location>
    </subcellularLocation>
</comment>
<dbReference type="PROSITE" id="PS51141">
    <property type="entry name" value="ZF_SBP"/>
    <property type="match status" value="1"/>
</dbReference>
<dbReference type="Gene3D" id="3.10.110.10">
    <property type="entry name" value="Ubiquitin Conjugating Enzyme"/>
    <property type="match status" value="1"/>
</dbReference>
<dbReference type="FunFam" id="2.40.50.140:FF:000132">
    <property type="entry name" value="Aspartyl-tRNA synthetase, cytoplasmic"/>
    <property type="match status" value="1"/>
</dbReference>
<evidence type="ECO:0000256" key="8">
    <source>
        <dbReference type="ARBA" id="ARBA00022723"/>
    </source>
</evidence>
<dbReference type="PROSITE" id="PS00183">
    <property type="entry name" value="UBC_1"/>
    <property type="match status" value="1"/>
</dbReference>
<keyword evidence="8" id="KW-0479">Metal-binding</keyword>
<keyword evidence="6" id="KW-0436">Ligase</keyword>
<evidence type="ECO:0000256" key="5">
    <source>
        <dbReference type="ARBA" id="ARBA00022490"/>
    </source>
</evidence>
<dbReference type="InterPro" id="IPR016135">
    <property type="entry name" value="UBQ-conjugating_enzyme/RWD"/>
</dbReference>
<feature type="region of interest" description="Disordered" evidence="23">
    <location>
        <begin position="744"/>
        <end position="763"/>
    </location>
</feature>
<gene>
    <name evidence="27" type="ORF">MUK42_00185</name>
</gene>
<keyword evidence="12" id="KW-0862">Zinc</keyword>
<dbReference type="Proteomes" id="UP001055439">
    <property type="component" value="Chromosome 3"/>
</dbReference>
<name>A0A9E7F994_9LILI</name>
<proteinExistence type="inferred from homology"/>
<dbReference type="Pfam" id="PF03110">
    <property type="entry name" value="SBP"/>
    <property type="match status" value="1"/>
</dbReference>
<feature type="domain" description="Aminoacyl-transfer RNA synthetases class-II family profile" evidence="25">
    <location>
        <begin position="955"/>
        <end position="1349"/>
    </location>
</feature>
<dbReference type="SMART" id="SM00212">
    <property type="entry name" value="UBCc"/>
    <property type="match status" value="1"/>
</dbReference>
<dbReference type="Pfam" id="PF00152">
    <property type="entry name" value="tRNA-synt_2"/>
    <property type="match status" value="2"/>
</dbReference>
<evidence type="ECO:0000259" key="25">
    <source>
        <dbReference type="PROSITE" id="PS50862"/>
    </source>
</evidence>
<dbReference type="PANTHER" id="PTHR43450:SF1">
    <property type="entry name" value="ASPARTATE--TRNA LIGASE, CYTOPLASMIC"/>
    <property type="match status" value="1"/>
</dbReference>
<evidence type="ECO:0000256" key="2">
    <source>
        <dbReference type="ARBA" id="ARBA00004496"/>
    </source>
</evidence>
<feature type="region of interest" description="Disordered" evidence="23">
    <location>
        <begin position="714"/>
        <end position="738"/>
    </location>
</feature>
<dbReference type="GO" id="GO:0008270">
    <property type="term" value="F:zinc ion binding"/>
    <property type="evidence" value="ECO:0007669"/>
    <property type="project" value="UniProtKB-KW"/>
</dbReference>
<dbReference type="InterPro" id="IPR045864">
    <property type="entry name" value="aa-tRNA-synth_II/BPL/LPL"/>
</dbReference>
<evidence type="ECO:0000256" key="12">
    <source>
        <dbReference type="ARBA" id="ARBA00022833"/>
    </source>
</evidence>
<keyword evidence="10 21" id="KW-0863">Zinc-finger</keyword>
<dbReference type="PRINTS" id="PR01042">
    <property type="entry name" value="TRNASYNTHASP"/>
</dbReference>
<dbReference type="InterPro" id="IPR006195">
    <property type="entry name" value="aa-tRNA-synth_II"/>
</dbReference>
<comment type="catalytic activity">
    <reaction evidence="20">
        <text>tRNA(Asp) + L-aspartate + ATP = L-aspartyl-tRNA(Asp) + AMP + diphosphate</text>
        <dbReference type="Rhea" id="RHEA:19649"/>
        <dbReference type="Rhea" id="RHEA-COMP:9660"/>
        <dbReference type="Rhea" id="RHEA-COMP:9678"/>
        <dbReference type="ChEBI" id="CHEBI:29991"/>
        <dbReference type="ChEBI" id="CHEBI:30616"/>
        <dbReference type="ChEBI" id="CHEBI:33019"/>
        <dbReference type="ChEBI" id="CHEBI:78442"/>
        <dbReference type="ChEBI" id="CHEBI:78516"/>
        <dbReference type="ChEBI" id="CHEBI:456215"/>
        <dbReference type="EC" id="6.1.1.12"/>
    </reaction>
</comment>
<evidence type="ECO:0000256" key="16">
    <source>
        <dbReference type="ARBA" id="ARBA00023125"/>
    </source>
</evidence>
<dbReference type="SUPFAM" id="SSF50249">
    <property type="entry name" value="Nucleic acid-binding proteins"/>
    <property type="match status" value="1"/>
</dbReference>
<dbReference type="FunFam" id="4.10.1100.10:FF:000001">
    <property type="entry name" value="Squamosa promoter-binding-like protein 14"/>
    <property type="match status" value="1"/>
</dbReference>
<dbReference type="GO" id="GO:0005829">
    <property type="term" value="C:cytosol"/>
    <property type="evidence" value="ECO:0007669"/>
    <property type="project" value="TreeGrafter"/>
</dbReference>
<evidence type="ECO:0000256" key="21">
    <source>
        <dbReference type="PROSITE-ProRule" id="PRU00470"/>
    </source>
</evidence>
<dbReference type="GO" id="GO:0016740">
    <property type="term" value="F:transferase activity"/>
    <property type="evidence" value="ECO:0007669"/>
    <property type="project" value="UniProtKB-KW"/>
</dbReference>
<evidence type="ECO:0000256" key="13">
    <source>
        <dbReference type="ARBA" id="ARBA00022840"/>
    </source>
</evidence>
<evidence type="ECO:0000313" key="28">
    <source>
        <dbReference type="Proteomes" id="UP001055439"/>
    </source>
</evidence>
<dbReference type="EMBL" id="CP097505">
    <property type="protein sequence ID" value="URD92290.1"/>
    <property type="molecule type" value="Genomic_DNA"/>
</dbReference>
<keyword evidence="28" id="KW-1185">Reference proteome</keyword>
<dbReference type="PROSITE" id="PS50862">
    <property type="entry name" value="AA_TRNA_LIGASE_II"/>
    <property type="match status" value="1"/>
</dbReference>
<keyword evidence="18" id="KW-0804">Transcription</keyword>
<dbReference type="GO" id="GO:0004815">
    <property type="term" value="F:aspartate-tRNA ligase activity"/>
    <property type="evidence" value="ECO:0007669"/>
    <property type="project" value="UniProtKB-EC"/>
</dbReference>
<dbReference type="InterPro" id="IPR004523">
    <property type="entry name" value="Asp-tRNA_synthase_2"/>
</dbReference>
<evidence type="ECO:0000313" key="27">
    <source>
        <dbReference type="EMBL" id="URD92290.1"/>
    </source>
</evidence>
<evidence type="ECO:0000256" key="18">
    <source>
        <dbReference type="ARBA" id="ARBA00023163"/>
    </source>
</evidence>
<dbReference type="HAMAP" id="MF_02075">
    <property type="entry name" value="Asp_tRNA_synth_type2"/>
    <property type="match status" value="1"/>
</dbReference>
<dbReference type="Gene3D" id="4.10.1100.10">
    <property type="entry name" value="Transcription factor, SBP-box domain"/>
    <property type="match status" value="1"/>
</dbReference>
<dbReference type="InterPro" id="IPR036893">
    <property type="entry name" value="SBP_sf"/>
</dbReference>
<keyword evidence="19" id="KW-0539">Nucleus</keyword>
<evidence type="ECO:0000256" key="23">
    <source>
        <dbReference type="SAM" id="MobiDB-lite"/>
    </source>
</evidence>
<comment type="similarity">
    <text evidence="3">Belongs to the class-II aminoacyl-tRNA synthetase family. Type 2 subfamily.</text>
</comment>
<dbReference type="GO" id="GO:0003677">
    <property type="term" value="F:DNA binding"/>
    <property type="evidence" value="ECO:0007669"/>
    <property type="project" value="UniProtKB-KW"/>
</dbReference>
<feature type="compositionally biased region" description="Basic and acidic residues" evidence="23">
    <location>
        <begin position="747"/>
        <end position="756"/>
    </location>
</feature>